<reference evidence="1 2" key="1">
    <citation type="submission" date="2016-11" db="EMBL/GenBank/DDBJ databases">
        <authorList>
            <person name="Varghese N."/>
            <person name="Submissions S."/>
        </authorList>
    </citation>
    <scope>NUCLEOTIDE SEQUENCE [LARGE SCALE GENOMIC DNA]</scope>
    <source>
        <strain evidence="1 2">DSM 22613</strain>
    </source>
</reference>
<organism evidence="1 2">
    <name type="scientific">Prevotella scopos JCM 17725</name>
    <dbReference type="NCBI Taxonomy" id="1236518"/>
    <lineage>
        <taxon>Bacteria</taxon>
        <taxon>Pseudomonadati</taxon>
        <taxon>Bacteroidota</taxon>
        <taxon>Bacteroidia</taxon>
        <taxon>Bacteroidales</taxon>
        <taxon>Prevotellaceae</taxon>
        <taxon>Prevotella</taxon>
    </lineage>
</organism>
<gene>
    <name evidence="1" type="ORF">SAMN05444364_10134</name>
</gene>
<name>A0AAX2F0R7_9BACT</name>
<sequence length="42" mass="5025">MMYSTTRLPMIMEELYLSQLFEGGRLKLNNNLWQKGRVLVSY</sequence>
<comment type="caution">
    <text evidence="1">The sequence shown here is derived from an EMBL/GenBank/DDBJ whole genome shotgun (WGS) entry which is preliminary data.</text>
</comment>
<dbReference type="AlphaFoldDB" id="A0AAX2F0R7"/>
<evidence type="ECO:0008006" key="3">
    <source>
        <dbReference type="Google" id="ProtNLM"/>
    </source>
</evidence>
<dbReference type="Proteomes" id="UP000184105">
    <property type="component" value="Unassembled WGS sequence"/>
</dbReference>
<keyword evidence="2" id="KW-1185">Reference proteome</keyword>
<accession>A0AAX2F0R7</accession>
<evidence type="ECO:0000313" key="2">
    <source>
        <dbReference type="Proteomes" id="UP000184105"/>
    </source>
</evidence>
<protein>
    <recommendedName>
        <fullName evidence="3">Transposase</fullName>
    </recommendedName>
</protein>
<dbReference type="EMBL" id="FQWA01000001">
    <property type="protein sequence ID" value="SHF53845.1"/>
    <property type="molecule type" value="Genomic_DNA"/>
</dbReference>
<evidence type="ECO:0000313" key="1">
    <source>
        <dbReference type="EMBL" id="SHF53845.1"/>
    </source>
</evidence>
<proteinExistence type="predicted"/>